<feature type="region of interest" description="Disordered" evidence="1">
    <location>
        <begin position="983"/>
        <end position="1005"/>
    </location>
</feature>
<organism evidence="3 4">
    <name type="scientific">Fervidobacterium gondwanense DSM 13020</name>
    <dbReference type="NCBI Taxonomy" id="1121883"/>
    <lineage>
        <taxon>Bacteria</taxon>
        <taxon>Thermotogati</taxon>
        <taxon>Thermotogota</taxon>
        <taxon>Thermotogae</taxon>
        <taxon>Thermotogales</taxon>
        <taxon>Fervidobacteriaceae</taxon>
        <taxon>Fervidobacterium</taxon>
    </lineage>
</organism>
<protein>
    <submittedName>
        <fullName evidence="3">Carbohydrate ABC transporter substrate-binding protein, CUT1 family</fullName>
    </submittedName>
</protein>
<dbReference type="STRING" id="1121883.SAMN02745226_00442"/>
<name>A0A1M7S3G3_FERGO</name>
<dbReference type="Gene3D" id="2.60.120.260">
    <property type="entry name" value="Galactose-binding domain-like"/>
    <property type="match status" value="1"/>
</dbReference>
<gene>
    <name evidence="3" type="ORF">SAMN02745226_00442</name>
</gene>
<dbReference type="InterPro" id="IPR050490">
    <property type="entry name" value="Bact_solute-bd_prot1"/>
</dbReference>
<keyword evidence="2" id="KW-0472">Membrane</keyword>
<dbReference type="Pfam" id="PF01547">
    <property type="entry name" value="SBP_bac_1"/>
    <property type="match status" value="1"/>
</dbReference>
<dbReference type="SUPFAM" id="SSF53850">
    <property type="entry name" value="Periplasmic binding protein-like II"/>
    <property type="match status" value="1"/>
</dbReference>
<dbReference type="PANTHER" id="PTHR43649:SF27">
    <property type="entry name" value="EXTRACELLULAR SOLUTE-BINDING PROTEIN FAMILY 1"/>
    <property type="match status" value="1"/>
</dbReference>
<evidence type="ECO:0000313" key="4">
    <source>
        <dbReference type="Proteomes" id="UP000184207"/>
    </source>
</evidence>
<keyword evidence="2" id="KW-1133">Transmembrane helix</keyword>
<dbReference type="Proteomes" id="UP000184207">
    <property type="component" value="Unassembled WGS sequence"/>
</dbReference>
<dbReference type="RefSeq" id="WP_072757917.1">
    <property type="nucleotide sequence ID" value="NZ_FRDJ01000002.1"/>
</dbReference>
<evidence type="ECO:0000313" key="3">
    <source>
        <dbReference type="EMBL" id="SHN53199.1"/>
    </source>
</evidence>
<evidence type="ECO:0000256" key="1">
    <source>
        <dbReference type="SAM" id="MobiDB-lite"/>
    </source>
</evidence>
<accession>A0A1M7S3G3</accession>
<dbReference type="PANTHER" id="PTHR43649">
    <property type="entry name" value="ARABINOSE-BINDING PROTEIN-RELATED"/>
    <property type="match status" value="1"/>
</dbReference>
<keyword evidence="4" id="KW-1185">Reference proteome</keyword>
<dbReference type="Gene3D" id="3.40.190.10">
    <property type="entry name" value="Periplasmic binding protein-like II"/>
    <property type="match status" value="1"/>
</dbReference>
<evidence type="ECO:0000256" key="2">
    <source>
        <dbReference type="SAM" id="Phobius"/>
    </source>
</evidence>
<dbReference type="AlphaFoldDB" id="A0A1M7S3G3"/>
<sequence length="1005" mass="116335">MRKFVIWSSIIVSVVVGLLIILYWTGKLTYESYALNISNLRTSSVASTENLAKQGFKNLMEQRISRAQDYGISVLDTPVLLNNDESFKLIVNMPERGLYYAILKYRYTQQLSSTGALEVNVNSVPYLAILDNYSYYNYSEKVYDRYGNEITPEQIPFDDSFVSYLKDSHRIGSLPILFELNDGDNEIEIKNTRRPIILEGLYFVPISKEFSTVSYAKYIESNPKKNDIGNEKPILIEAEHMAFKSDSLVSIVNEQTAQVSPYELLKKKVNVIDENTFKQSGQEVHWSFYIQEPGYYKIAFRYKQSLNRGVPVYRRIYIDGKVPFTELMSYKFPFTGFKWVDFTLSDNNGKPYEIYLDKGYHTLSLEVTTGVYEESVRFLQDSVKTLQAIGLDIRKLVGNNLDPNRTWNIEKYLPNVVSDLKSIATNLRLQHNKLIGIVGQKGLPSIADMLVCAGIIENILKRPERIPFYLDVISEGAASVAQRLSELSMNLRNQPMGIDRVLIYQGESEKYIPKANAFLITAYEELHKLWLSFFNKNEAYSIYEKVDERSLRIWVNRPIQYVETLQYLTDTDFTRKTGIKVVFSAMPNEQRLILASAAGNAPDVALSISNWIPFELAIRNALYPLSNFPDFYSFVSRNINVETLLPMVIEDKVYGITETQNFYVLFYRKDILDKLGIPVPNTWDDVKKILPELQRRGMNFSIPMCEQTTKYFNTTAPFFFQNNARLYTEDGVKTAINTEEGVKSFELMTEIFTIFGIPEQVANFYNSFRYGRIPIGVGDFGLYVTLMNAADEIYGLWDIAPSPGVVDEEGNVLRYQVAGDRADVIFATSEKKEKAWEFIKWWMSKETQLKFARTLINRYGPLYIWNTANIEAFKELDFIDERHKKVVLEQWRWIREVQRHPGGYMTEREISNIWNRVVVEGAPLRTAIDRSVILINRELERKLTEFGYIKEGKVLKNYRMYDSMEEFMRVNNVPMLNVLKNVEESNEESNEIGNDDRGDTDENQF</sequence>
<keyword evidence="2" id="KW-0812">Transmembrane</keyword>
<feature type="transmembrane region" description="Helical" evidence="2">
    <location>
        <begin position="5"/>
        <end position="24"/>
    </location>
</feature>
<dbReference type="InterPro" id="IPR006059">
    <property type="entry name" value="SBP"/>
</dbReference>
<reference evidence="4" key="1">
    <citation type="submission" date="2016-12" db="EMBL/GenBank/DDBJ databases">
        <authorList>
            <person name="Varghese N."/>
            <person name="Submissions S."/>
        </authorList>
    </citation>
    <scope>NUCLEOTIDE SEQUENCE [LARGE SCALE GENOMIC DNA]</scope>
    <source>
        <strain evidence="4">DSM 13020</strain>
    </source>
</reference>
<dbReference type="EMBL" id="FRDJ01000002">
    <property type="protein sequence ID" value="SHN53199.1"/>
    <property type="molecule type" value="Genomic_DNA"/>
</dbReference>
<proteinExistence type="predicted"/>